<dbReference type="PROSITE" id="PS51257">
    <property type="entry name" value="PROKAR_LIPOPROTEIN"/>
    <property type="match status" value="1"/>
</dbReference>
<dbReference type="GO" id="GO:0008745">
    <property type="term" value="F:N-acetylmuramoyl-L-alanine amidase activity"/>
    <property type="evidence" value="ECO:0007669"/>
    <property type="project" value="UniProtKB-EC"/>
</dbReference>
<evidence type="ECO:0000313" key="8">
    <source>
        <dbReference type="Proteomes" id="UP000829194"/>
    </source>
</evidence>
<evidence type="ECO:0000313" key="7">
    <source>
        <dbReference type="EMBL" id="UNP28738.1"/>
    </source>
</evidence>
<dbReference type="InterPro" id="IPR036505">
    <property type="entry name" value="Amidase/PGRP_sf"/>
</dbReference>
<keyword evidence="4" id="KW-0961">Cell wall biogenesis/degradation</keyword>
<evidence type="ECO:0000256" key="2">
    <source>
        <dbReference type="ARBA" id="ARBA00011901"/>
    </source>
</evidence>
<feature type="domain" description="N-acetylmuramoyl-L-alanine amidase" evidence="6">
    <location>
        <begin position="36"/>
        <end position="171"/>
    </location>
</feature>
<dbReference type="CDD" id="cd06583">
    <property type="entry name" value="PGRP"/>
    <property type="match status" value="1"/>
</dbReference>
<keyword evidence="8" id="KW-1185">Reference proteome</keyword>
<keyword evidence="5" id="KW-0732">Signal</keyword>
<organism evidence="7 8">
    <name type="scientific">Lysobacter gummosus</name>
    <dbReference type="NCBI Taxonomy" id="262324"/>
    <lineage>
        <taxon>Bacteria</taxon>
        <taxon>Pseudomonadati</taxon>
        <taxon>Pseudomonadota</taxon>
        <taxon>Gammaproteobacteria</taxon>
        <taxon>Lysobacterales</taxon>
        <taxon>Lysobacteraceae</taxon>
        <taxon>Lysobacter</taxon>
    </lineage>
</organism>
<keyword evidence="3 7" id="KW-0378">Hydrolase</keyword>
<reference evidence="7 8" key="1">
    <citation type="submission" date="2022-03" db="EMBL/GenBank/DDBJ databases">
        <title>Complete genome sequence of Lysobacter capsici VKM B-2533 and Lysobacter gummosus 10.1.1, promising sources of lytic agents.</title>
        <authorList>
            <person name="Tarlachkov S.V."/>
            <person name="Kudryakova I.V."/>
            <person name="Afoshin A.S."/>
            <person name="Leontyevskaya E.A."/>
            <person name="Leontyevskaya N.V."/>
        </authorList>
    </citation>
    <scope>NUCLEOTIDE SEQUENCE [LARGE SCALE GENOMIC DNA]</scope>
    <source>
        <strain evidence="7 8">10.1.1</strain>
    </source>
</reference>
<comment type="catalytic activity">
    <reaction evidence="1">
        <text>Hydrolyzes the link between N-acetylmuramoyl residues and L-amino acid residues in certain cell-wall glycopeptides.</text>
        <dbReference type="EC" id="3.5.1.28"/>
    </reaction>
</comment>
<evidence type="ECO:0000256" key="5">
    <source>
        <dbReference type="SAM" id="SignalP"/>
    </source>
</evidence>
<evidence type="ECO:0000256" key="3">
    <source>
        <dbReference type="ARBA" id="ARBA00022801"/>
    </source>
</evidence>
<proteinExistence type="predicted"/>
<dbReference type="EMBL" id="CP093547">
    <property type="protein sequence ID" value="UNP28738.1"/>
    <property type="molecule type" value="Genomic_DNA"/>
</dbReference>
<feature type="chain" id="PRO_5046997120" description="N-acetylmuramoyl-L-alanine amidase" evidence="5">
    <location>
        <begin position="29"/>
        <end position="266"/>
    </location>
</feature>
<evidence type="ECO:0000259" key="6">
    <source>
        <dbReference type="SMART" id="SM00644"/>
    </source>
</evidence>
<dbReference type="Pfam" id="PF01510">
    <property type="entry name" value="Amidase_2"/>
    <property type="match status" value="1"/>
</dbReference>
<evidence type="ECO:0000256" key="1">
    <source>
        <dbReference type="ARBA" id="ARBA00001561"/>
    </source>
</evidence>
<dbReference type="RefSeq" id="WP_057944298.1">
    <property type="nucleotide sequence ID" value="NZ_CP011131.1"/>
</dbReference>
<sequence length="266" mass="29599">MTFPFRSWHPLAFALAVSVLAAAGCASAPPHNPLAQWHPSPNYNERRAQLIVLHHTQQDSVERSLLTLRTRNSQGQVSAHYLIGEDGRIYQLVAEDQRAWHAGAGRWGDIWDLNSTSIGIEIDNDGSEPFAEPQIQSLLKLLGDITTRLGIPRYMIVAHGDIAPTRKTDPSVLFPWARLAQAGFGLWPRDDRPAPPPGFDAWAALRLVGYDLREPGAALAAFHRHFRGNEMREWQRGDAEILYDLQRQLMALPEGAPPPPAAPPLR</sequence>
<dbReference type="PANTHER" id="PTHR30417:SF1">
    <property type="entry name" value="N-ACETYLMURAMOYL-L-ALANINE AMIDASE AMID"/>
    <property type="match status" value="1"/>
</dbReference>
<dbReference type="SUPFAM" id="SSF55846">
    <property type="entry name" value="N-acetylmuramoyl-L-alanine amidase-like"/>
    <property type="match status" value="1"/>
</dbReference>
<dbReference type="Proteomes" id="UP000829194">
    <property type="component" value="Chromosome"/>
</dbReference>
<dbReference type="Gene3D" id="3.40.80.10">
    <property type="entry name" value="Peptidoglycan recognition protein-like"/>
    <property type="match status" value="1"/>
</dbReference>
<gene>
    <name evidence="7" type="ORF">MOV92_19995</name>
</gene>
<dbReference type="InterPro" id="IPR051206">
    <property type="entry name" value="NAMLAA_amidase_2"/>
</dbReference>
<dbReference type="InterPro" id="IPR002502">
    <property type="entry name" value="Amidase_domain"/>
</dbReference>
<protein>
    <recommendedName>
        <fullName evidence="2">N-acetylmuramoyl-L-alanine amidase</fullName>
        <ecNumber evidence="2">3.5.1.28</ecNumber>
    </recommendedName>
</protein>
<dbReference type="PANTHER" id="PTHR30417">
    <property type="entry name" value="N-ACETYLMURAMOYL-L-ALANINE AMIDASE AMID"/>
    <property type="match status" value="1"/>
</dbReference>
<feature type="signal peptide" evidence="5">
    <location>
        <begin position="1"/>
        <end position="28"/>
    </location>
</feature>
<dbReference type="SMART" id="SM00644">
    <property type="entry name" value="Ami_2"/>
    <property type="match status" value="1"/>
</dbReference>
<dbReference type="EC" id="3.5.1.28" evidence="2"/>
<accession>A0ABY3X829</accession>
<name>A0ABY3X829_9GAMM</name>
<evidence type="ECO:0000256" key="4">
    <source>
        <dbReference type="ARBA" id="ARBA00023316"/>
    </source>
</evidence>